<dbReference type="AlphaFoldDB" id="A0A0J8DVR4"/>
<dbReference type="EMBL" id="KQ090643">
    <property type="protein sequence ID" value="KMS94950.1"/>
    <property type="molecule type" value="Genomic_DNA"/>
</dbReference>
<dbReference type="Gramene" id="KMS94950">
    <property type="protein sequence ID" value="KMS94950"/>
    <property type="gene ID" value="BVRB_013800"/>
</dbReference>
<dbReference type="Proteomes" id="UP000035740">
    <property type="component" value="Unassembled WGS sequence"/>
</dbReference>
<organism evidence="1 2">
    <name type="scientific">Beta vulgaris subsp. vulgaris</name>
    <name type="common">Beet</name>
    <dbReference type="NCBI Taxonomy" id="3555"/>
    <lineage>
        <taxon>Eukaryota</taxon>
        <taxon>Viridiplantae</taxon>
        <taxon>Streptophyta</taxon>
        <taxon>Embryophyta</taxon>
        <taxon>Tracheophyta</taxon>
        <taxon>Spermatophyta</taxon>
        <taxon>Magnoliopsida</taxon>
        <taxon>eudicotyledons</taxon>
        <taxon>Gunneridae</taxon>
        <taxon>Pentapetalae</taxon>
        <taxon>Caryophyllales</taxon>
        <taxon>Chenopodiaceae</taxon>
        <taxon>Betoideae</taxon>
        <taxon>Beta</taxon>
    </lineage>
</organism>
<dbReference type="ExpressionAtlas" id="A0A0J8DVR4">
    <property type="expression patterns" value="baseline"/>
</dbReference>
<proteinExistence type="predicted"/>
<sequence>MEEKTAKSEIHLPILPDDLIVEQILPRLPKIQCLNAPFISLKTTNISGDL</sequence>
<gene>
    <name evidence="1" type="ORF">BVRB_013800</name>
</gene>
<evidence type="ECO:0000313" key="2">
    <source>
        <dbReference type="Proteomes" id="UP000035740"/>
    </source>
</evidence>
<keyword evidence="2" id="KW-1185">Reference proteome</keyword>
<reference evidence="1 2" key="1">
    <citation type="journal article" date="2014" name="Nature">
        <title>The genome of the recently domesticated crop plant sugar beet (Beta vulgaris).</title>
        <authorList>
            <person name="Dohm J.C."/>
            <person name="Minoche A.E."/>
            <person name="Holtgrawe D."/>
            <person name="Capella-Gutierrez S."/>
            <person name="Zakrzewski F."/>
            <person name="Tafer H."/>
            <person name="Rupp O."/>
            <person name="Sorensen T.R."/>
            <person name="Stracke R."/>
            <person name="Reinhardt R."/>
            <person name="Goesmann A."/>
            <person name="Kraft T."/>
            <person name="Schulz B."/>
            <person name="Stadler P.F."/>
            <person name="Schmidt T."/>
            <person name="Gabaldon T."/>
            <person name="Lehrach H."/>
            <person name="Weisshaar B."/>
            <person name="Himmelbauer H."/>
        </authorList>
    </citation>
    <scope>NUCLEOTIDE SEQUENCE [LARGE SCALE GENOMIC DNA]</scope>
    <source>
        <tissue evidence="1">Taproot</tissue>
    </source>
</reference>
<accession>A0A0J8DVR4</accession>
<dbReference type="OrthoDB" id="1924677at2759"/>
<evidence type="ECO:0000313" key="1">
    <source>
        <dbReference type="EMBL" id="KMS94950.1"/>
    </source>
</evidence>
<name>A0A0J8DVR4_BETVV</name>
<protein>
    <submittedName>
        <fullName evidence="1">Uncharacterized protein</fullName>
    </submittedName>
</protein>